<dbReference type="PROSITE" id="PS00211">
    <property type="entry name" value="ABC_TRANSPORTER_1"/>
    <property type="match status" value="1"/>
</dbReference>
<dbReference type="GO" id="GO:0005524">
    <property type="term" value="F:ATP binding"/>
    <property type="evidence" value="ECO:0007669"/>
    <property type="project" value="UniProtKB-KW"/>
</dbReference>
<dbReference type="Gene3D" id="3.40.50.300">
    <property type="entry name" value="P-loop containing nucleotide triphosphate hydrolases"/>
    <property type="match status" value="1"/>
</dbReference>
<dbReference type="InterPro" id="IPR003439">
    <property type="entry name" value="ABC_transporter-like_ATP-bd"/>
</dbReference>
<sequence>MSQPDSAQEGRSAATRESALSFEDVSVVRGGKLIWSEGTFDVPAGGIVAVIGSSGSGKTTLLHAVLGMIPVASGELRVLGKSPGAATGSIGYVPQNYAAAAGNAIRASDAVQLGLTGNRWGFGRATGEQRTRIDEILRATDALEFAHQRLSQLSGGQRQRIAIAEALVGRPQLLILDEPLTALDVRNQRDIVKLLARIRDDFGVTIVVVAHDLNPLLGILDGAIYLLDGHAHFDTMDEVVDEDLLSHLYGTSIQVVHTPQGDLYMRSV</sequence>
<evidence type="ECO:0000313" key="6">
    <source>
        <dbReference type="Proteomes" id="UP001651690"/>
    </source>
</evidence>
<reference evidence="5 6" key="1">
    <citation type="submission" date="2022-06" db="EMBL/GenBank/DDBJ databases">
        <title>Mycolicibacterium sp. CAU 1645 isolated from seawater.</title>
        <authorList>
            <person name="Kim W."/>
        </authorList>
    </citation>
    <scope>NUCLEOTIDE SEQUENCE [LARGE SCALE GENOMIC DNA]</scope>
    <source>
        <strain evidence="5 6">CAU 1645</strain>
    </source>
</reference>
<comment type="caution">
    <text evidence="5">The sequence shown here is derived from an EMBL/GenBank/DDBJ whole genome shotgun (WGS) entry which is preliminary data.</text>
</comment>
<gene>
    <name evidence="5" type="ORF">NM203_25525</name>
</gene>
<keyword evidence="2" id="KW-0547">Nucleotide-binding</keyword>
<dbReference type="SMART" id="SM00382">
    <property type="entry name" value="AAA"/>
    <property type="match status" value="1"/>
</dbReference>
<evidence type="ECO:0000313" key="5">
    <source>
        <dbReference type="EMBL" id="MCP9275556.1"/>
    </source>
</evidence>
<name>A0ABT1M8R9_9MYCO</name>
<feature type="domain" description="ABC transporter" evidence="4">
    <location>
        <begin position="20"/>
        <end position="253"/>
    </location>
</feature>
<dbReference type="RefSeq" id="WP_255063417.1">
    <property type="nucleotide sequence ID" value="NZ_JANDBD010000012.1"/>
</dbReference>
<dbReference type="PANTHER" id="PTHR42734">
    <property type="entry name" value="METAL TRANSPORT SYSTEM ATP-BINDING PROTEIN TM_0124-RELATED"/>
    <property type="match status" value="1"/>
</dbReference>
<dbReference type="Proteomes" id="UP001651690">
    <property type="component" value="Unassembled WGS sequence"/>
</dbReference>
<evidence type="ECO:0000256" key="2">
    <source>
        <dbReference type="ARBA" id="ARBA00022741"/>
    </source>
</evidence>
<dbReference type="InterPro" id="IPR003593">
    <property type="entry name" value="AAA+_ATPase"/>
</dbReference>
<keyword evidence="3 5" id="KW-0067">ATP-binding</keyword>
<dbReference type="Pfam" id="PF00005">
    <property type="entry name" value="ABC_tran"/>
    <property type="match status" value="1"/>
</dbReference>
<dbReference type="PROSITE" id="PS50893">
    <property type="entry name" value="ABC_TRANSPORTER_2"/>
    <property type="match status" value="1"/>
</dbReference>
<proteinExistence type="predicted"/>
<evidence type="ECO:0000259" key="4">
    <source>
        <dbReference type="PROSITE" id="PS50893"/>
    </source>
</evidence>
<organism evidence="5 6">
    <name type="scientific">Mycolicibacterium arenosum</name>
    <dbReference type="NCBI Taxonomy" id="2952157"/>
    <lineage>
        <taxon>Bacteria</taxon>
        <taxon>Bacillati</taxon>
        <taxon>Actinomycetota</taxon>
        <taxon>Actinomycetes</taxon>
        <taxon>Mycobacteriales</taxon>
        <taxon>Mycobacteriaceae</taxon>
        <taxon>Mycolicibacterium</taxon>
    </lineage>
</organism>
<accession>A0ABT1M8R9</accession>
<protein>
    <submittedName>
        <fullName evidence="5">ATP-binding cassette domain-containing protein</fullName>
    </submittedName>
</protein>
<keyword evidence="1" id="KW-0813">Transport</keyword>
<dbReference type="InterPro" id="IPR027417">
    <property type="entry name" value="P-loop_NTPase"/>
</dbReference>
<dbReference type="EMBL" id="JANDBD010000012">
    <property type="protein sequence ID" value="MCP9275556.1"/>
    <property type="molecule type" value="Genomic_DNA"/>
</dbReference>
<evidence type="ECO:0000256" key="3">
    <source>
        <dbReference type="ARBA" id="ARBA00022840"/>
    </source>
</evidence>
<evidence type="ECO:0000256" key="1">
    <source>
        <dbReference type="ARBA" id="ARBA00022448"/>
    </source>
</evidence>
<dbReference type="SUPFAM" id="SSF52540">
    <property type="entry name" value="P-loop containing nucleoside triphosphate hydrolases"/>
    <property type="match status" value="1"/>
</dbReference>
<dbReference type="InterPro" id="IPR050153">
    <property type="entry name" value="Metal_Ion_Import_ABC"/>
</dbReference>
<dbReference type="InterPro" id="IPR017871">
    <property type="entry name" value="ABC_transporter-like_CS"/>
</dbReference>
<keyword evidence="6" id="KW-1185">Reference proteome</keyword>